<evidence type="ECO:0000256" key="1">
    <source>
        <dbReference type="SAM" id="Phobius"/>
    </source>
</evidence>
<evidence type="ECO:0000313" key="3">
    <source>
        <dbReference type="Proteomes" id="UP000789803"/>
    </source>
</evidence>
<accession>A0ABM8Q6N5</accession>
<feature type="transmembrane region" description="Helical" evidence="1">
    <location>
        <begin position="16"/>
        <end position="36"/>
    </location>
</feature>
<evidence type="ECO:0000313" key="2">
    <source>
        <dbReference type="EMBL" id="CAD7288592.1"/>
    </source>
</evidence>
<proteinExistence type="predicted"/>
<sequence>MYIKFKKCGHKEKTNVSFFVKIIGASLPAGGFYAWVTYLFAGTGLAMPICIAIATGGIAMLCFKDEIVAWIIEKGYQCEKCGSKDWQACE</sequence>
<feature type="transmembrane region" description="Helical" evidence="1">
    <location>
        <begin position="42"/>
        <end position="63"/>
    </location>
</feature>
<keyword evidence="1" id="KW-0472">Membrane</keyword>
<dbReference type="Proteomes" id="UP000789803">
    <property type="component" value="Unassembled WGS sequence"/>
</dbReference>
<keyword evidence="1" id="KW-1133">Transmembrane helix</keyword>
<name>A0ABM8Q6N5_9BACT</name>
<keyword evidence="1" id="KW-0812">Transmembrane</keyword>
<keyword evidence="3" id="KW-1185">Reference proteome</keyword>
<comment type="caution">
    <text evidence="2">The sequence shown here is derived from an EMBL/GenBank/DDBJ whole genome shotgun (WGS) entry which is preliminary data.</text>
</comment>
<reference evidence="2 3" key="1">
    <citation type="submission" date="2020-11" db="EMBL/GenBank/DDBJ databases">
        <authorList>
            <person name="Peeters C."/>
        </authorList>
    </citation>
    <scope>NUCLEOTIDE SEQUENCE [LARGE SCALE GENOMIC DNA]</scope>
    <source>
        <strain evidence="2 3">LMG 7974</strain>
    </source>
</reference>
<dbReference type="EMBL" id="CAJHOF010000008">
    <property type="protein sequence ID" value="CAD7288592.1"/>
    <property type="molecule type" value="Genomic_DNA"/>
</dbReference>
<dbReference type="RefSeq" id="WP_229932866.1">
    <property type="nucleotide sequence ID" value="NZ_CAJHOF010000008.1"/>
</dbReference>
<organism evidence="2 3">
    <name type="scientific">Campylobacter majalis</name>
    <dbReference type="NCBI Taxonomy" id="2790656"/>
    <lineage>
        <taxon>Bacteria</taxon>
        <taxon>Pseudomonadati</taxon>
        <taxon>Campylobacterota</taxon>
        <taxon>Epsilonproteobacteria</taxon>
        <taxon>Campylobacterales</taxon>
        <taxon>Campylobacteraceae</taxon>
        <taxon>Campylobacter</taxon>
    </lineage>
</organism>
<evidence type="ECO:0008006" key="4">
    <source>
        <dbReference type="Google" id="ProtNLM"/>
    </source>
</evidence>
<gene>
    <name evidence="2" type="ORF">LMG7974_01064</name>
</gene>
<protein>
    <recommendedName>
        <fullName evidence="4">TM2 domain-containing protein</fullName>
    </recommendedName>
</protein>